<evidence type="ECO:0008006" key="5">
    <source>
        <dbReference type="Google" id="ProtNLM"/>
    </source>
</evidence>
<feature type="region of interest" description="Disordered" evidence="1">
    <location>
        <begin position="29"/>
        <end position="58"/>
    </location>
</feature>
<name>A0A2H0R5H2_9BACT</name>
<dbReference type="Gene3D" id="2.60.40.420">
    <property type="entry name" value="Cupredoxins - blue copper proteins"/>
    <property type="match status" value="1"/>
</dbReference>
<evidence type="ECO:0000256" key="2">
    <source>
        <dbReference type="SAM" id="Phobius"/>
    </source>
</evidence>
<protein>
    <recommendedName>
        <fullName evidence="5">EfeO-type cupredoxin-like domain-containing protein</fullName>
    </recommendedName>
</protein>
<sequence length="163" mass="17781">MKTAIIIITIVVLIVIGLFLFRSGSNPEDINDNQEEEMIEESPSPSLSPTITPEEDGKGEVSTIVYSDSGFSPRTLEVERGTTVIFKNNSSQNFWPASAVHPIHSAYPNSSLSFCGTARAINAFDACQGIAVGGEFSFVFNEIGTWAYHDHLEARQVGTIIIR</sequence>
<feature type="transmembrane region" description="Helical" evidence="2">
    <location>
        <begin position="5"/>
        <end position="21"/>
    </location>
</feature>
<keyword evidence="2" id="KW-0472">Membrane</keyword>
<dbReference type="AlphaFoldDB" id="A0A2H0R5H2"/>
<proteinExistence type="predicted"/>
<evidence type="ECO:0000256" key="1">
    <source>
        <dbReference type="SAM" id="MobiDB-lite"/>
    </source>
</evidence>
<organism evidence="3 4">
    <name type="scientific">Candidatus Yanofskybacteria bacterium CG10_big_fil_rev_8_21_14_0_10_46_23</name>
    <dbReference type="NCBI Taxonomy" id="1975098"/>
    <lineage>
        <taxon>Bacteria</taxon>
        <taxon>Candidatus Yanofskyibacteriota</taxon>
    </lineage>
</organism>
<reference evidence="3 4" key="1">
    <citation type="submission" date="2017-09" db="EMBL/GenBank/DDBJ databases">
        <title>Depth-based differentiation of microbial function through sediment-hosted aquifers and enrichment of novel symbionts in the deep terrestrial subsurface.</title>
        <authorList>
            <person name="Probst A.J."/>
            <person name="Ladd B."/>
            <person name="Jarett J.K."/>
            <person name="Geller-Mcgrath D.E."/>
            <person name="Sieber C.M."/>
            <person name="Emerson J.B."/>
            <person name="Anantharaman K."/>
            <person name="Thomas B.C."/>
            <person name="Malmstrom R."/>
            <person name="Stieglmeier M."/>
            <person name="Klingl A."/>
            <person name="Woyke T."/>
            <person name="Ryan C.M."/>
            <person name="Banfield J.F."/>
        </authorList>
    </citation>
    <scope>NUCLEOTIDE SEQUENCE [LARGE SCALE GENOMIC DNA]</scope>
    <source>
        <strain evidence="3">CG10_big_fil_rev_8_21_14_0_10_46_23</strain>
    </source>
</reference>
<gene>
    <name evidence="3" type="ORF">COV31_00555</name>
</gene>
<comment type="caution">
    <text evidence="3">The sequence shown here is derived from an EMBL/GenBank/DDBJ whole genome shotgun (WGS) entry which is preliminary data.</text>
</comment>
<evidence type="ECO:0000313" key="4">
    <source>
        <dbReference type="Proteomes" id="UP000230232"/>
    </source>
</evidence>
<feature type="compositionally biased region" description="Low complexity" evidence="1">
    <location>
        <begin position="41"/>
        <end position="52"/>
    </location>
</feature>
<dbReference type="SUPFAM" id="SSF49503">
    <property type="entry name" value="Cupredoxins"/>
    <property type="match status" value="1"/>
</dbReference>
<dbReference type="InterPro" id="IPR008972">
    <property type="entry name" value="Cupredoxin"/>
</dbReference>
<feature type="compositionally biased region" description="Acidic residues" evidence="1">
    <location>
        <begin position="29"/>
        <end position="40"/>
    </location>
</feature>
<evidence type="ECO:0000313" key="3">
    <source>
        <dbReference type="EMBL" id="PIR41586.1"/>
    </source>
</evidence>
<accession>A0A2H0R5H2</accession>
<dbReference type="Proteomes" id="UP000230232">
    <property type="component" value="Unassembled WGS sequence"/>
</dbReference>
<dbReference type="EMBL" id="PCXO01000004">
    <property type="protein sequence ID" value="PIR41586.1"/>
    <property type="molecule type" value="Genomic_DNA"/>
</dbReference>
<keyword evidence="2" id="KW-0812">Transmembrane</keyword>
<keyword evidence="2" id="KW-1133">Transmembrane helix</keyword>